<feature type="transmembrane region" description="Helical" evidence="1">
    <location>
        <begin position="36"/>
        <end position="55"/>
    </location>
</feature>
<dbReference type="EMBL" id="JARK01001559">
    <property type="protein sequence ID" value="EYB90146.1"/>
    <property type="molecule type" value="Genomic_DNA"/>
</dbReference>
<name>A0A016SIJ5_9BILA</name>
<protein>
    <recommendedName>
        <fullName evidence="4">Transmembrane protein</fullName>
    </recommendedName>
</protein>
<keyword evidence="1" id="KW-0812">Transmembrane</keyword>
<comment type="caution">
    <text evidence="2">The sequence shown here is derived from an EMBL/GenBank/DDBJ whole genome shotgun (WGS) entry which is preliminary data.</text>
</comment>
<dbReference type="Proteomes" id="UP000024635">
    <property type="component" value="Unassembled WGS sequence"/>
</dbReference>
<keyword evidence="1" id="KW-1133">Transmembrane helix</keyword>
<dbReference type="OrthoDB" id="342281at2759"/>
<evidence type="ECO:0000313" key="3">
    <source>
        <dbReference type="Proteomes" id="UP000024635"/>
    </source>
</evidence>
<reference evidence="3" key="1">
    <citation type="journal article" date="2015" name="Nat. Genet.">
        <title>The genome and transcriptome of the zoonotic hookworm Ancylostoma ceylanicum identify infection-specific gene families.</title>
        <authorList>
            <person name="Schwarz E.M."/>
            <person name="Hu Y."/>
            <person name="Antoshechkin I."/>
            <person name="Miller M.M."/>
            <person name="Sternberg P.W."/>
            <person name="Aroian R.V."/>
        </authorList>
    </citation>
    <scope>NUCLEOTIDE SEQUENCE</scope>
    <source>
        <strain evidence="3">HY135</strain>
    </source>
</reference>
<dbReference type="AlphaFoldDB" id="A0A016SIJ5"/>
<feature type="transmembrane region" description="Helical" evidence="1">
    <location>
        <begin position="87"/>
        <end position="103"/>
    </location>
</feature>
<proteinExistence type="predicted"/>
<sequence>MIAGSDDSYDEFNQNLFVGPEPSPVLSRITSFCSTVLYAPCRAFLFLAFAVVDLIRWLHSRTKNVFLWLWENSSSLVGTLFNRRRRWLWWLLPLFLLLLVLLSRQNNDDPFTTLGQRVSEMQDKLTNYAFSFVDSEGVYAKSINSIYDEYWRNGKIGNYGLLTRVSAAASNAWLFVVTIIKTICGLFTAIVTDAVSYVLDFLATTCHLAYSKLPSMPSLNMPSVERTNWSTLYTASTTQMAKYLPSAPNVSSWKSSAVDIATNAEKSFYNFVWSLKAVGASAIAVSQQILLTLFRLIAYPFHLLCDSVPENQGQGVDGRGGGSSKGVIFLDHICAHVIPLLPITRSRVKVVLWNLPSCAFPPNYSSLCSMGKIQRGNHTSDVFSIKAAFFYVFLSTNSNQKGGQLRRNEAHRLKAQTFY</sequence>
<accession>A0A016SIJ5</accession>
<gene>
    <name evidence="2" type="primary">Acey_s0223.g2675</name>
    <name evidence="2" type="ORF">Y032_0223g2675</name>
</gene>
<evidence type="ECO:0000313" key="2">
    <source>
        <dbReference type="EMBL" id="EYB90146.1"/>
    </source>
</evidence>
<evidence type="ECO:0008006" key="4">
    <source>
        <dbReference type="Google" id="ProtNLM"/>
    </source>
</evidence>
<evidence type="ECO:0000256" key="1">
    <source>
        <dbReference type="SAM" id="Phobius"/>
    </source>
</evidence>
<organism evidence="2 3">
    <name type="scientific">Ancylostoma ceylanicum</name>
    <dbReference type="NCBI Taxonomy" id="53326"/>
    <lineage>
        <taxon>Eukaryota</taxon>
        <taxon>Metazoa</taxon>
        <taxon>Ecdysozoa</taxon>
        <taxon>Nematoda</taxon>
        <taxon>Chromadorea</taxon>
        <taxon>Rhabditida</taxon>
        <taxon>Rhabditina</taxon>
        <taxon>Rhabditomorpha</taxon>
        <taxon>Strongyloidea</taxon>
        <taxon>Ancylostomatidae</taxon>
        <taxon>Ancylostomatinae</taxon>
        <taxon>Ancylostoma</taxon>
    </lineage>
</organism>
<keyword evidence="1" id="KW-0472">Membrane</keyword>
<keyword evidence="3" id="KW-1185">Reference proteome</keyword>